<proteinExistence type="predicted"/>
<reference evidence="2" key="4">
    <citation type="submission" date="2022-04" db="EMBL/GenBank/DDBJ databases">
        <authorList>
            <person name="Komine T."/>
            <person name="Fukano H."/>
            <person name="Wada S."/>
        </authorList>
    </citation>
    <scope>NUCLEOTIDE SEQUENCE</scope>
    <source>
        <strain evidence="2">NJB18185</strain>
    </source>
</reference>
<sequence>MTEPKTIAESLMRSRPAYRFCQRRAVLAPEAATCCVIAEPGVRLPGNEIIPAGFRLYGDWLGRNAVADGAGDIGMIIALRP</sequence>
<organism evidence="2 4">
    <name type="scientific">Mycobacterium montefiorense</name>
    <dbReference type="NCBI Taxonomy" id="154654"/>
    <lineage>
        <taxon>Bacteria</taxon>
        <taxon>Bacillati</taxon>
        <taxon>Actinomycetota</taxon>
        <taxon>Actinomycetes</taxon>
        <taxon>Mycobacteriales</taxon>
        <taxon>Mycobacteriaceae</taxon>
        <taxon>Mycobacterium</taxon>
        <taxon>Mycobacterium simiae complex</taxon>
    </lineage>
</organism>
<dbReference type="Proteomes" id="UP001139505">
    <property type="component" value="Unassembled WGS sequence"/>
</dbReference>
<evidence type="ECO:0000313" key="3">
    <source>
        <dbReference type="Proteomes" id="UP000245060"/>
    </source>
</evidence>
<dbReference type="EMBL" id="BQYH01000007">
    <property type="protein sequence ID" value="GKU71754.1"/>
    <property type="molecule type" value="Genomic_DNA"/>
</dbReference>
<dbReference type="Proteomes" id="UP000245060">
    <property type="component" value="Unassembled WGS sequence"/>
</dbReference>
<keyword evidence="3" id="KW-1185">Reference proteome</keyword>
<evidence type="ECO:0000313" key="2">
    <source>
        <dbReference type="EMBL" id="GKU71754.1"/>
    </source>
</evidence>
<name>A0AA37PLC3_9MYCO</name>
<dbReference type="EMBL" id="BFCH01000026">
    <property type="protein sequence ID" value="GBG40078.1"/>
    <property type="molecule type" value="Genomic_DNA"/>
</dbReference>
<reference evidence="3" key="2">
    <citation type="submission" date="2018-04" db="EMBL/GenBank/DDBJ databases">
        <title>Draft genome sequence of Mycobacterium montefiorense isolated from Japanese black salamander.</title>
        <authorList>
            <person name="Fukano H."/>
            <person name="Yoshida M."/>
            <person name="Shimizu A."/>
            <person name="Iwao H."/>
            <person name="Kurata O."/>
            <person name="Katayama Y."/>
            <person name="Omatsu T."/>
            <person name="Mizutani T."/>
            <person name="Wada S."/>
            <person name="Hoshino Y."/>
        </authorList>
    </citation>
    <scope>NUCLEOTIDE SEQUENCE [LARGE SCALE GENOMIC DNA]</scope>
    <source>
        <strain evidence="3">BS</strain>
    </source>
</reference>
<accession>A0AA37PLC3</accession>
<comment type="caution">
    <text evidence="2">The sequence shown here is derived from an EMBL/GenBank/DDBJ whole genome shotgun (WGS) entry which is preliminary data.</text>
</comment>
<reference evidence="1" key="1">
    <citation type="journal article" date="2018" name="Genome Announc.">
        <title>Draft Genome Sequence of Mycobacterium montefiorense Isolated from Japanese Black Salamander (Hynobius nigrescens).</title>
        <authorList>
            <person name="Fukano H."/>
            <person name="Yoshida M."/>
            <person name="Shimizu A."/>
            <person name="Iwao H."/>
            <person name="Katayama Y."/>
            <person name="Omatsu T."/>
            <person name="Mizutani T."/>
            <person name="Kurata O."/>
            <person name="Wada S."/>
            <person name="Hoshino Y."/>
        </authorList>
    </citation>
    <scope>NUCLEOTIDE SEQUENCE</scope>
    <source>
        <strain evidence="1">BS</strain>
    </source>
</reference>
<evidence type="ECO:0000313" key="4">
    <source>
        <dbReference type="Proteomes" id="UP001139505"/>
    </source>
</evidence>
<dbReference type="AlphaFoldDB" id="A0AA37PLC3"/>
<protein>
    <submittedName>
        <fullName evidence="2">Uncharacterized protein</fullName>
    </submittedName>
</protein>
<reference evidence="2" key="3">
    <citation type="journal article" date="2022" name="Microbiol. Resour. Announc.">
        <title>Draft Genome Sequences of Eight Mycobacterium montefiorense Strains Isolated from Salamanders in Captivity.</title>
        <authorList>
            <person name="Komine T."/>
            <person name="Ihara H."/>
            <person name="Fukano H."/>
            <person name="Hoshino Y."/>
            <person name="Kurata O."/>
            <person name="Wada S."/>
        </authorList>
    </citation>
    <scope>NUCLEOTIDE SEQUENCE</scope>
    <source>
        <strain evidence="2">NJB18185</strain>
    </source>
</reference>
<evidence type="ECO:0000313" key="1">
    <source>
        <dbReference type="EMBL" id="GBG40078.1"/>
    </source>
</evidence>
<gene>
    <name evidence="1" type="ORF">MmonteBS_44500</name>
    <name evidence="2" type="ORF">NJB18185_15300</name>
</gene>